<comment type="caution">
    <text evidence="1">The sequence shown here is derived from an EMBL/GenBank/DDBJ whole genome shotgun (WGS) entry which is preliminary data.</text>
</comment>
<sequence>MLGFRTIRAQTCCQMATDHHKAMQMLEITLFGFADELVHEYCVYSKQIKNVPSVEGYFSWFDEELHCRDIIMHMTMPDDVKTLINQNQSFSCFGHPSKGEGGNFILEAKNRRTKMWMPPGIPSEDRWYRVCRNQDRLEKMKDDITKMLGMSDFKNKIYHYDLTEEIFQWRCRIRSLEFLRNPQDEKAITNTNGEQMDYDLVNFSFHAKENMNSYNSDYKNGHEFGKEENCNPSFKTNATIEKEILTALEEIDMTLEGEILMEQWQKKVKKGTKVEYVTFYREVLQAVDEATSNEDHDLDEDS</sequence>
<accession>A0A8S3QQZ0</accession>
<reference evidence="1" key="1">
    <citation type="submission" date="2021-03" db="EMBL/GenBank/DDBJ databases">
        <authorList>
            <person name="Bekaert M."/>
        </authorList>
    </citation>
    <scope>NUCLEOTIDE SEQUENCE</scope>
</reference>
<dbReference type="OrthoDB" id="6154597at2759"/>
<dbReference type="Proteomes" id="UP000683360">
    <property type="component" value="Unassembled WGS sequence"/>
</dbReference>
<evidence type="ECO:0000313" key="1">
    <source>
        <dbReference type="EMBL" id="CAG2198097.1"/>
    </source>
</evidence>
<evidence type="ECO:0000313" key="2">
    <source>
        <dbReference type="Proteomes" id="UP000683360"/>
    </source>
</evidence>
<name>A0A8S3QQZ0_MYTED</name>
<proteinExistence type="predicted"/>
<organism evidence="1 2">
    <name type="scientific">Mytilus edulis</name>
    <name type="common">Blue mussel</name>
    <dbReference type="NCBI Taxonomy" id="6550"/>
    <lineage>
        <taxon>Eukaryota</taxon>
        <taxon>Metazoa</taxon>
        <taxon>Spiralia</taxon>
        <taxon>Lophotrochozoa</taxon>
        <taxon>Mollusca</taxon>
        <taxon>Bivalvia</taxon>
        <taxon>Autobranchia</taxon>
        <taxon>Pteriomorphia</taxon>
        <taxon>Mytilida</taxon>
        <taxon>Mytiloidea</taxon>
        <taxon>Mytilidae</taxon>
        <taxon>Mytilinae</taxon>
        <taxon>Mytilus</taxon>
    </lineage>
</organism>
<keyword evidence="2" id="KW-1185">Reference proteome</keyword>
<protein>
    <submittedName>
        <fullName evidence="1">Uncharacterized protein</fullName>
    </submittedName>
</protein>
<gene>
    <name evidence="1" type="ORF">MEDL_12890</name>
</gene>
<dbReference type="AlphaFoldDB" id="A0A8S3QQZ0"/>
<dbReference type="EMBL" id="CAJPWZ010000664">
    <property type="protein sequence ID" value="CAG2198097.1"/>
    <property type="molecule type" value="Genomic_DNA"/>
</dbReference>